<dbReference type="EMBL" id="CP044232">
    <property type="protein sequence ID" value="QEW03479.1"/>
    <property type="molecule type" value="Genomic_DNA"/>
</dbReference>
<evidence type="ECO:0000313" key="2">
    <source>
        <dbReference type="EMBL" id="QEW03479.1"/>
    </source>
</evidence>
<protein>
    <submittedName>
        <fullName evidence="2">Uncharacterized protein</fullName>
    </submittedName>
</protein>
<organism evidence="2 3">
    <name type="scientific">Microbacterium lushaniae</name>
    <dbReference type="NCBI Taxonomy" id="2614639"/>
    <lineage>
        <taxon>Bacteria</taxon>
        <taxon>Bacillati</taxon>
        <taxon>Actinomycetota</taxon>
        <taxon>Actinomycetes</taxon>
        <taxon>Micrococcales</taxon>
        <taxon>Microbacteriaceae</taxon>
        <taxon>Microbacterium</taxon>
    </lineage>
</organism>
<evidence type="ECO:0000313" key="3">
    <source>
        <dbReference type="Proteomes" id="UP000325516"/>
    </source>
</evidence>
<feature type="region of interest" description="Disordered" evidence="1">
    <location>
        <begin position="219"/>
        <end position="239"/>
    </location>
</feature>
<dbReference type="KEGG" id="mlz:F6J85_10445"/>
<sequence length="1156" mass="124300">MTSYSTPSDVANAHGDIIMVDLLRPRDLLALTATFYGAELWQGEAEGRLFLAKRDQTALLAIDYPYQHGHEEAAFEVGTDAPTPTPPVGYRPARSTRLVFEIGDDDGIDLTTEGVLAAMSRLRPVLHRLVDDDVSLPGGPPPPPDRMPPHPDSGDPRPSRLRRRGDGTFSEPPGARETAIEAPYRLVISPNRTGRWEHATRPVAERDDTRHVELWHSRLTRMPPEPDAPPAPPEPPTGTAVRAIWARDRDGLDPSDWQKVAPAALSSPSEAEDRPFRGSLNRRDRHILVRQSAETWPGKAGAIPPAPVRADKLWLSGLGAWLELHGAWNSTPYTDAGYASILAWDHLAPFGRDQYVRVMYPGFLFPFRHRTALVKITERKMKTRSPSVAALFQRKFLVIDEPVREYPLPAHRGSPFQRVGIRPLVTPNLDDPGKDEEKFFWPTINHVDFRFTIDAVDREGRAVAFSTPLLWVAENHVSTAAGVSAVEQVYDASPHRIIDLHGQAVAYTPPTNAGTSATETRRIRLRGRATPGAITPFLSSADVSVDAVQRLTGTGATTIGYYPAYVAEGENAGEVWAAVLNGATPIPAVVPGTGAADDPPVPLAVMEFGTAPSTSSDRAGGFVTPSLSVGGLSTASGPVNDLAKVERLDFDPAGFLAGVMPRLFGIFSLADLIEDVAENIPEVVTQSLGPALQLLDDLQRAAERLQRAAGVVEDVVTRDLMADAEAAASGAAQAFADALADVTSAQPEDLAATLKAALEQVRAPLAALRPKLPEQTPFLRDTLTDIIDGLDAAITAASLVDDLIVALTGLADAVTAGRFRFEWSPKIVTGWPAAPNSLITMPDDALSILVEGKTGGPGPSTARAAAELRDFTLHLFPSEPLMRVPFERIAFVAGADGKAEVDVVLGEIEFVGVLSFVETIKDLIPFDGFSDPPHLEVTPQGLTAGFSLGLPSLAVGVFSLSNLSLGADLQVPFLGKSLSVGFNFCTRERPFTLAVAFIGGGGWFMIRLAPDGLEVLELGLETGASLSVDFGVASGSISAMIGVYLRLESDKGSLTGYFRLRGEVDVLGLISASIELYMELTYMFDTGKMLGRARITVEVEVFVFSGSVTIEAERQFAGANGDPSLEQLMVRDGAWPDWDEYWAAFDTESLTKGLPA</sequence>
<feature type="compositionally biased region" description="Basic and acidic residues" evidence="1">
    <location>
        <begin position="147"/>
        <end position="158"/>
    </location>
</feature>
<accession>A0A5J6L4D5</accession>
<proteinExistence type="predicted"/>
<keyword evidence="3" id="KW-1185">Reference proteome</keyword>
<dbReference type="Proteomes" id="UP000325516">
    <property type="component" value="Chromosome"/>
</dbReference>
<dbReference type="RefSeq" id="WP_150924925.1">
    <property type="nucleotide sequence ID" value="NZ_CP044232.1"/>
</dbReference>
<feature type="compositionally biased region" description="Pro residues" evidence="1">
    <location>
        <begin position="223"/>
        <end position="236"/>
    </location>
</feature>
<feature type="region of interest" description="Disordered" evidence="1">
    <location>
        <begin position="252"/>
        <end position="278"/>
    </location>
</feature>
<gene>
    <name evidence="2" type="ORF">F6J85_10445</name>
</gene>
<dbReference type="AlphaFoldDB" id="A0A5J6L4D5"/>
<reference evidence="3" key="1">
    <citation type="submission" date="2019-09" db="EMBL/GenBank/DDBJ databases">
        <title>Mumia zhuanghuii sp. nov. isolated from the intestinal contents of plateau pika (Ochotona curzoniae) in the Qinghai-Tibet plateau of China.</title>
        <authorList>
            <person name="Tian Z."/>
        </authorList>
    </citation>
    <scope>NUCLEOTIDE SEQUENCE [LARGE SCALE GENOMIC DNA]</scope>
    <source>
        <strain evidence="3">L-031</strain>
    </source>
</reference>
<name>A0A5J6L4D5_9MICO</name>
<feature type="region of interest" description="Disordered" evidence="1">
    <location>
        <begin position="131"/>
        <end position="186"/>
    </location>
</feature>
<evidence type="ECO:0000256" key="1">
    <source>
        <dbReference type="SAM" id="MobiDB-lite"/>
    </source>
</evidence>